<dbReference type="AlphaFoldDB" id="A0A8S1TWF8"/>
<keyword evidence="5" id="KW-1185">Reference proteome</keyword>
<gene>
    <name evidence="4" type="ORF">POCTA_138.1.T0320081</name>
</gene>
<dbReference type="Pfam" id="PF00155">
    <property type="entry name" value="Aminotran_1_2"/>
    <property type="match status" value="1"/>
</dbReference>
<accession>A0A8S1TWF8</accession>
<evidence type="ECO:0000313" key="5">
    <source>
        <dbReference type="Proteomes" id="UP000683925"/>
    </source>
</evidence>
<dbReference type="InterPro" id="IPR050087">
    <property type="entry name" value="AON_synthase_class-II"/>
</dbReference>
<dbReference type="GO" id="GO:0030170">
    <property type="term" value="F:pyridoxal phosphate binding"/>
    <property type="evidence" value="ECO:0007669"/>
    <property type="project" value="InterPro"/>
</dbReference>
<evidence type="ECO:0000259" key="3">
    <source>
        <dbReference type="Pfam" id="PF00155"/>
    </source>
</evidence>
<dbReference type="EMBL" id="CAJJDP010000032">
    <property type="protein sequence ID" value="CAD8156394.1"/>
    <property type="molecule type" value="Genomic_DNA"/>
</dbReference>
<dbReference type="PANTHER" id="PTHR13693:SF103">
    <property type="entry name" value="AMINOTRANSFERASE CLASS I_CLASSII DOMAIN-CONTAINING PROTEIN"/>
    <property type="match status" value="1"/>
</dbReference>
<dbReference type="OrthoDB" id="65434at2759"/>
<dbReference type="OMA" id="FSMDGDQ"/>
<feature type="compositionally biased region" description="Basic and acidic residues" evidence="2">
    <location>
        <begin position="478"/>
        <end position="487"/>
    </location>
</feature>
<feature type="region of interest" description="Disordered" evidence="2">
    <location>
        <begin position="459"/>
        <end position="487"/>
    </location>
</feature>
<evidence type="ECO:0000256" key="1">
    <source>
        <dbReference type="ARBA" id="ARBA00022679"/>
    </source>
</evidence>
<proteinExistence type="predicted"/>
<dbReference type="InterPro" id="IPR004839">
    <property type="entry name" value="Aminotransferase_I/II_large"/>
</dbReference>
<reference evidence="4" key="1">
    <citation type="submission" date="2021-01" db="EMBL/GenBank/DDBJ databases">
        <authorList>
            <consortium name="Genoscope - CEA"/>
            <person name="William W."/>
        </authorList>
    </citation>
    <scope>NUCLEOTIDE SEQUENCE</scope>
</reference>
<sequence>MNKYPTTNSVEEFNRNVTITNLKINHLEYRNVEGKNLFERVKGYQDLIGQFRKQKIILYERRNMSAPGQECYGMDDYGDIFYGINFASADYLGLCTNEQAKEAAATAAQEYSVNSCGAPLAFGASKYYMQLKEELKDYWNMKEVIIYSAGWLAGYGVVKGLIRPYDFVIMDELCHNCLTEGAHAATKNVFRVTHLSLEAMEKKISEVRSDNPEACILVVTEGLFSMDSDYTDLVALQKITLKYEAFLLIDCAHDFGCMGKTGKGVFEIQGLKDFSNVLLMSGGSKCLSTNVGWVACNSFEVIDYLKFFSSAYMFTNSVNPVQCATALAQLRILNSEVGVRLRTKVLENYHYMKKELNSRNYKILGYPSPILPLLIGDELTCRIVTRLMLDEGIHCNGIEYPIVKMGQARLRVNLQPQHTKDHMDTFIETFDFCFKKATKITQDSLERYQLYLEQQEQQQEKQQQQSKNNLNQVNFNETKMELKKPNL</sequence>
<dbReference type="PANTHER" id="PTHR13693">
    <property type="entry name" value="CLASS II AMINOTRANSFERASE/8-AMINO-7-OXONONANOATE SYNTHASE"/>
    <property type="match status" value="1"/>
</dbReference>
<dbReference type="Proteomes" id="UP000683925">
    <property type="component" value="Unassembled WGS sequence"/>
</dbReference>
<protein>
    <recommendedName>
        <fullName evidence="3">Aminotransferase class I/classII large domain-containing protein</fullName>
    </recommendedName>
</protein>
<dbReference type="GO" id="GO:0016740">
    <property type="term" value="F:transferase activity"/>
    <property type="evidence" value="ECO:0007669"/>
    <property type="project" value="UniProtKB-KW"/>
</dbReference>
<feature type="compositionally biased region" description="Low complexity" evidence="2">
    <location>
        <begin position="459"/>
        <end position="472"/>
    </location>
</feature>
<evidence type="ECO:0000256" key="2">
    <source>
        <dbReference type="SAM" id="MobiDB-lite"/>
    </source>
</evidence>
<evidence type="ECO:0000313" key="4">
    <source>
        <dbReference type="EMBL" id="CAD8156394.1"/>
    </source>
</evidence>
<keyword evidence="1" id="KW-0808">Transferase</keyword>
<name>A0A8S1TWF8_PAROT</name>
<comment type="caution">
    <text evidence="4">The sequence shown here is derived from an EMBL/GenBank/DDBJ whole genome shotgun (WGS) entry which is preliminary data.</text>
</comment>
<feature type="domain" description="Aminotransferase class I/classII large" evidence="3">
    <location>
        <begin position="84"/>
        <end position="429"/>
    </location>
</feature>
<organism evidence="4 5">
    <name type="scientific">Paramecium octaurelia</name>
    <dbReference type="NCBI Taxonomy" id="43137"/>
    <lineage>
        <taxon>Eukaryota</taxon>
        <taxon>Sar</taxon>
        <taxon>Alveolata</taxon>
        <taxon>Ciliophora</taxon>
        <taxon>Intramacronucleata</taxon>
        <taxon>Oligohymenophorea</taxon>
        <taxon>Peniculida</taxon>
        <taxon>Parameciidae</taxon>
        <taxon>Paramecium</taxon>
    </lineage>
</organism>